<dbReference type="PROSITE" id="PS50109">
    <property type="entry name" value="HIS_KIN"/>
    <property type="match status" value="1"/>
</dbReference>
<dbReference type="InterPro" id="IPR037052">
    <property type="entry name" value="CheA-like_P2_sf"/>
</dbReference>
<dbReference type="PROSITE" id="PS50851">
    <property type="entry name" value="CHEW"/>
    <property type="match status" value="1"/>
</dbReference>
<comment type="catalytic activity">
    <reaction evidence="1">
        <text>ATP + protein L-histidine = ADP + protein N-phospho-L-histidine.</text>
        <dbReference type="EC" id="2.7.13.3"/>
    </reaction>
</comment>
<evidence type="ECO:0000313" key="16">
    <source>
        <dbReference type="EMBL" id="MEC0274263.1"/>
    </source>
</evidence>
<dbReference type="Pfam" id="PF07194">
    <property type="entry name" value="P2"/>
    <property type="match status" value="1"/>
</dbReference>
<feature type="domain" description="Histidine kinase" evidence="13">
    <location>
        <begin position="298"/>
        <end position="548"/>
    </location>
</feature>
<evidence type="ECO:0000259" key="13">
    <source>
        <dbReference type="PROSITE" id="PS50109"/>
    </source>
</evidence>
<dbReference type="InterPro" id="IPR037006">
    <property type="entry name" value="CheA-like_homodim_sf"/>
</dbReference>
<dbReference type="FunFam" id="3.30.565.10:FF:000016">
    <property type="entry name" value="Chemotaxis protein CheA, putative"/>
    <property type="match status" value="1"/>
</dbReference>
<dbReference type="Gene3D" id="3.30.70.1110">
    <property type="entry name" value="Histidine kinase CheA-like, P2 response regulator-binding domain"/>
    <property type="match status" value="1"/>
</dbReference>
<dbReference type="PANTHER" id="PTHR43395">
    <property type="entry name" value="SENSOR HISTIDINE KINASE CHEA"/>
    <property type="match status" value="1"/>
</dbReference>
<dbReference type="InterPro" id="IPR036061">
    <property type="entry name" value="CheW-like_dom_sf"/>
</dbReference>
<evidence type="ECO:0000256" key="8">
    <source>
        <dbReference type="ARBA" id="ARBA00022777"/>
    </source>
</evidence>
<dbReference type="Gene3D" id="3.30.565.10">
    <property type="entry name" value="Histidine kinase-like ATPase, C-terminal domain"/>
    <property type="match status" value="1"/>
</dbReference>
<sequence length="680" mass="75692">MDMNQYLEVFIEESKEHLQTCSEQLLVLEKNPEDLSVVNEIFRSAHTLKGMSATMGYEDLANLTHKMENVLDAIRNSQIVLSPELFDVIFLAVDDLEAMVMSIAEGGDGKRNVMGVVHQLEMIEKGESPVSSTIAEVAAASAVLEKEEMTVGGYDEFEWTVLQQSKDQGFNSFEISIGLREDCLLKAARVFMVFEVLEKSGEVIKSHPPVELLEEEQFDQRFTIAMVTTESSDEIKNKIMKVSEVEQVVVNALDLEHLRYAAHSKEDKVTEIPKQETNNAEHPTEYDDRKKQAPVKTASSKTIRVNIERLDILMNLFEELVIDRGRLDQISSDLDNQELHETVERMSRITSDLQTIVLNMRMVPVETVFNRFPKMVRQLARDLNKKVNLEINGAETELDRTVIDEIGDPLVHLIRNAMDHGIETPEERLAKGKNEEGKILLKAYHSGNHVFIEIEDDGAGINKDRVLNKALSNGILTKETAATLTDKQIYELIFASGFSTAETISDVSGRGVGLDVVKNTIESLGGSVAIDSKENEGSIFLIQLPLTLSIISVMLVAIQNEKYAIPLSSIIETAIIKKADIMNAHNQQVIDFRGKVLPLLFLKDIFEVPISQEEEESLSVVIVRKGDKLAGLVVDSFIGQLEIVLKSLGNYLTSAFAISGATILGDGQVALIIDCNTLIH</sequence>
<dbReference type="SUPFAM" id="SSF50341">
    <property type="entry name" value="CheW-like"/>
    <property type="match status" value="1"/>
</dbReference>
<evidence type="ECO:0000256" key="2">
    <source>
        <dbReference type="ARBA" id="ARBA00012438"/>
    </source>
</evidence>
<dbReference type="CDD" id="cd16916">
    <property type="entry name" value="HATPase_CheA-like"/>
    <property type="match status" value="1"/>
</dbReference>
<dbReference type="Gene3D" id="1.20.120.160">
    <property type="entry name" value="HPT domain"/>
    <property type="match status" value="1"/>
</dbReference>
<protein>
    <recommendedName>
        <fullName evidence="3">Chemotaxis protein CheA</fullName>
        <ecNumber evidence="2">2.7.13.3</ecNumber>
    </recommendedName>
</protein>
<dbReference type="EMBL" id="JARNBH010000012">
    <property type="protein sequence ID" value="MEC0274263.1"/>
    <property type="molecule type" value="Genomic_DNA"/>
</dbReference>
<feature type="region of interest" description="Disordered" evidence="12">
    <location>
        <begin position="266"/>
        <end position="298"/>
    </location>
</feature>
<feature type="domain" description="CheW-like" evidence="14">
    <location>
        <begin position="550"/>
        <end position="680"/>
    </location>
</feature>
<dbReference type="InterPro" id="IPR005467">
    <property type="entry name" value="His_kinase_dom"/>
</dbReference>
<dbReference type="SMART" id="SM01231">
    <property type="entry name" value="H-kinase_dim"/>
    <property type="match status" value="1"/>
</dbReference>
<dbReference type="SMART" id="SM00073">
    <property type="entry name" value="HPT"/>
    <property type="match status" value="1"/>
</dbReference>
<keyword evidence="8" id="KW-0418">Kinase</keyword>
<keyword evidence="5 11" id="KW-0597">Phosphoprotein</keyword>
<dbReference type="InterPro" id="IPR008207">
    <property type="entry name" value="Sig_transdc_His_kin_Hpt_dom"/>
</dbReference>
<keyword evidence="17" id="KW-1185">Reference proteome</keyword>
<evidence type="ECO:0000256" key="9">
    <source>
        <dbReference type="ARBA" id="ARBA00022840"/>
    </source>
</evidence>
<evidence type="ECO:0000256" key="5">
    <source>
        <dbReference type="ARBA" id="ARBA00022553"/>
    </source>
</evidence>
<keyword evidence="9" id="KW-0067">ATP-binding</keyword>
<dbReference type="GO" id="GO:0005524">
    <property type="term" value="F:ATP binding"/>
    <property type="evidence" value="ECO:0007669"/>
    <property type="project" value="UniProtKB-KW"/>
</dbReference>
<dbReference type="Gene3D" id="2.30.30.40">
    <property type="entry name" value="SH3 Domains"/>
    <property type="match status" value="1"/>
</dbReference>
<keyword evidence="4" id="KW-0145">Chemotaxis</keyword>
<dbReference type="Pfam" id="PF02895">
    <property type="entry name" value="H-kinase_dim"/>
    <property type="match status" value="1"/>
</dbReference>
<dbReference type="GO" id="GO:0006935">
    <property type="term" value="P:chemotaxis"/>
    <property type="evidence" value="ECO:0007669"/>
    <property type="project" value="UniProtKB-KW"/>
</dbReference>
<dbReference type="Proteomes" id="UP001307168">
    <property type="component" value="Unassembled WGS sequence"/>
</dbReference>
<organism evidence="16 17">
    <name type="scientific">Peribacillus castrilensis</name>
    <dbReference type="NCBI Taxonomy" id="2897690"/>
    <lineage>
        <taxon>Bacteria</taxon>
        <taxon>Bacillati</taxon>
        <taxon>Bacillota</taxon>
        <taxon>Bacilli</taxon>
        <taxon>Bacillales</taxon>
        <taxon>Bacillaceae</taxon>
        <taxon>Peribacillus</taxon>
    </lineage>
</organism>
<dbReference type="CDD" id="cd00731">
    <property type="entry name" value="CheA_reg"/>
    <property type="match status" value="1"/>
</dbReference>
<comment type="caution">
    <text evidence="16">The sequence shown here is derived from an EMBL/GenBank/DDBJ whole genome shotgun (WGS) entry which is preliminary data.</text>
</comment>
<dbReference type="InterPro" id="IPR035891">
    <property type="entry name" value="CheY-binding_CheA"/>
</dbReference>
<dbReference type="SUPFAM" id="SSF55052">
    <property type="entry name" value="CheY-binding domain of CheA"/>
    <property type="match status" value="1"/>
</dbReference>
<gene>
    <name evidence="16" type="ORF">P4706_14505</name>
</gene>
<evidence type="ECO:0000259" key="14">
    <source>
        <dbReference type="PROSITE" id="PS50851"/>
    </source>
</evidence>
<reference evidence="16 17" key="1">
    <citation type="submission" date="2023-03" db="EMBL/GenBank/DDBJ databases">
        <title>Bacillus Genome Sequencing.</title>
        <authorList>
            <person name="Dunlap C."/>
        </authorList>
    </citation>
    <scope>NUCLEOTIDE SEQUENCE [LARGE SCALE GENOMIC DNA]</scope>
    <source>
        <strain evidence="16 17">B-41290</strain>
    </source>
</reference>
<evidence type="ECO:0000256" key="3">
    <source>
        <dbReference type="ARBA" id="ARBA00021495"/>
    </source>
</evidence>
<dbReference type="CDD" id="cd00088">
    <property type="entry name" value="HPT"/>
    <property type="match status" value="1"/>
</dbReference>
<feature type="compositionally biased region" description="Basic and acidic residues" evidence="12">
    <location>
        <begin position="282"/>
        <end position="291"/>
    </location>
</feature>
<dbReference type="SUPFAM" id="SSF47384">
    <property type="entry name" value="Homodimeric domain of signal transducing histidine kinase"/>
    <property type="match status" value="1"/>
</dbReference>
<evidence type="ECO:0000256" key="10">
    <source>
        <dbReference type="ARBA" id="ARBA00023012"/>
    </source>
</evidence>
<keyword evidence="6" id="KW-0808">Transferase</keyword>
<dbReference type="Pfam" id="PF01627">
    <property type="entry name" value="Hpt"/>
    <property type="match status" value="1"/>
</dbReference>
<evidence type="ECO:0000256" key="12">
    <source>
        <dbReference type="SAM" id="MobiDB-lite"/>
    </source>
</evidence>
<dbReference type="InterPro" id="IPR036097">
    <property type="entry name" value="HisK_dim/P_sf"/>
</dbReference>
<keyword evidence="10" id="KW-0902">Two-component regulatory system</keyword>
<dbReference type="RefSeq" id="WP_367407082.1">
    <property type="nucleotide sequence ID" value="NZ_JARNBG010000002.1"/>
</dbReference>
<evidence type="ECO:0000256" key="11">
    <source>
        <dbReference type="PROSITE-ProRule" id="PRU00110"/>
    </source>
</evidence>
<dbReference type="PRINTS" id="PR00344">
    <property type="entry name" value="BCTRLSENSOR"/>
</dbReference>
<dbReference type="GO" id="GO:0000155">
    <property type="term" value="F:phosphorelay sensor kinase activity"/>
    <property type="evidence" value="ECO:0007669"/>
    <property type="project" value="InterPro"/>
</dbReference>
<accession>A0AAW9N748</accession>
<dbReference type="InterPro" id="IPR002545">
    <property type="entry name" value="CheW-lke_dom"/>
</dbReference>
<dbReference type="InterPro" id="IPR010808">
    <property type="entry name" value="CheA_P2-bd"/>
</dbReference>
<evidence type="ECO:0000259" key="15">
    <source>
        <dbReference type="PROSITE" id="PS50894"/>
    </source>
</evidence>
<evidence type="ECO:0000256" key="6">
    <source>
        <dbReference type="ARBA" id="ARBA00022679"/>
    </source>
</evidence>
<dbReference type="InterPro" id="IPR004358">
    <property type="entry name" value="Sig_transdc_His_kin-like_C"/>
</dbReference>
<evidence type="ECO:0000256" key="4">
    <source>
        <dbReference type="ARBA" id="ARBA00022500"/>
    </source>
</evidence>
<dbReference type="InterPro" id="IPR051315">
    <property type="entry name" value="Bact_Chemotaxis_CheA"/>
</dbReference>
<dbReference type="SUPFAM" id="SSF55874">
    <property type="entry name" value="ATPase domain of HSP90 chaperone/DNA topoisomerase II/histidine kinase"/>
    <property type="match status" value="1"/>
</dbReference>
<dbReference type="EC" id="2.7.13.3" evidence="2"/>
<dbReference type="PANTHER" id="PTHR43395:SF1">
    <property type="entry name" value="CHEMOTAXIS PROTEIN CHEA"/>
    <property type="match status" value="1"/>
</dbReference>
<dbReference type="InterPro" id="IPR004105">
    <property type="entry name" value="CheA-like_dim"/>
</dbReference>
<dbReference type="SUPFAM" id="SSF47226">
    <property type="entry name" value="Histidine-containing phosphotransfer domain, HPT domain"/>
    <property type="match status" value="1"/>
</dbReference>
<keyword evidence="7" id="KW-0547">Nucleotide-binding</keyword>
<evidence type="ECO:0000256" key="7">
    <source>
        <dbReference type="ARBA" id="ARBA00022741"/>
    </source>
</evidence>
<dbReference type="Pfam" id="PF02518">
    <property type="entry name" value="HATPase_c"/>
    <property type="match status" value="1"/>
</dbReference>
<dbReference type="GO" id="GO:0005737">
    <property type="term" value="C:cytoplasm"/>
    <property type="evidence" value="ECO:0007669"/>
    <property type="project" value="InterPro"/>
</dbReference>
<evidence type="ECO:0000256" key="1">
    <source>
        <dbReference type="ARBA" id="ARBA00000085"/>
    </source>
</evidence>
<dbReference type="SMART" id="SM00260">
    <property type="entry name" value="CheW"/>
    <property type="match status" value="1"/>
</dbReference>
<evidence type="ECO:0000313" key="17">
    <source>
        <dbReference type="Proteomes" id="UP001307168"/>
    </source>
</evidence>
<dbReference type="SMART" id="SM00387">
    <property type="entry name" value="HATPase_c"/>
    <property type="match status" value="1"/>
</dbReference>
<dbReference type="Gene3D" id="1.10.287.560">
    <property type="entry name" value="Histidine kinase CheA-like, homodimeric domain"/>
    <property type="match status" value="1"/>
</dbReference>
<proteinExistence type="predicted"/>
<dbReference type="InterPro" id="IPR036890">
    <property type="entry name" value="HATPase_C_sf"/>
</dbReference>
<feature type="modified residue" description="Phosphohistidine" evidence="11">
    <location>
        <position position="46"/>
    </location>
</feature>
<feature type="domain" description="HPt" evidence="15">
    <location>
        <begin position="1"/>
        <end position="103"/>
    </location>
</feature>
<dbReference type="InterPro" id="IPR003594">
    <property type="entry name" value="HATPase_dom"/>
</dbReference>
<dbReference type="PROSITE" id="PS50894">
    <property type="entry name" value="HPT"/>
    <property type="match status" value="1"/>
</dbReference>
<dbReference type="AlphaFoldDB" id="A0AAW9N748"/>
<dbReference type="InterPro" id="IPR036641">
    <property type="entry name" value="HPT_dom_sf"/>
</dbReference>
<dbReference type="Pfam" id="PF01584">
    <property type="entry name" value="CheW"/>
    <property type="match status" value="1"/>
</dbReference>
<name>A0AAW9N748_9BACI</name>